<dbReference type="PANTHER" id="PTHR43377:SF6">
    <property type="entry name" value="GFO_IDH_MOCA-LIKE OXIDOREDUCTASE N-TERMINAL DOMAIN-CONTAINING PROTEIN"/>
    <property type="match status" value="1"/>
</dbReference>
<dbReference type="GO" id="GO:0000166">
    <property type="term" value="F:nucleotide binding"/>
    <property type="evidence" value="ECO:0007669"/>
    <property type="project" value="InterPro"/>
</dbReference>
<accession>A0A1S2VIM9</accession>
<evidence type="ECO:0000259" key="1">
    <source>
        <dbReference type="Pfam" id="PF01408"/>
    </source>
</evidence>
<comment type="caution">
    <text evidence="3">The sequence shown here is derived from an EMBL/GenBank/DDBJ whole genome shotgun (WGS) entry which is preliminary data.</text>
</comment>
<dbReference type="SUPFAM" id="SSF55347">
    <property type="entry name" value="Glyceraldehyde-3-phosphate dehydrogenase-like, C-terminal domain"/>
    <property type="match status" value="1"/>
</dbReference>
<evidence type="ECO:0000313" key="4">
    <source>
        <dbReference type="Proteomes" id="UP000181790"/>
    </source>
</evidence>
<protein>
    <submittedName>
        <fullName evidence="3">Oxidoreductase</fullName>
    </submittedName>
</protein>
<dbReference type="InterPro" id="IPR036291">
    <property type="entry name" value="NAD(P)-bd_dom_sf"/>
</dbReference>
<dbReference type="InterPro" id="IPR000683">
    <property type="entry name" value="Gfo/Idh/MocA-like_OxRdtase_N"/>
</dbReference>
<reference evidence="3 4" key="1">
    <citation type="submission" date="2016-10" db="EMBL/GenBank/DDBJ databases">
        <title>Arsenicibacter rosenii gen. nov., sp. nov., an efficient arsenic-methylating bacterium isolated from an arsenic-contaminated paddy soil.</title>
        <authorList>
            <person name="Huang K."/>
        </authorList>
    </citation>
    <scope>NUCLEOTIDE SEQUENCE [LARGE SCALE GENOMIC DNA]</scope>
    <source>
        <strain evidence="3 4">SM-1</strain>
    </source>
</reference>
<evidence type="ECO:0000259" key="2">
    <source>
        <dbReference type="Pfam" id="PF22725"/>
    </source>
</evidence>
<gene>
    <name evidence="3" type="ORF">BLX24_13595</name>
</gene>
<dbReference type="Pfam" id="PF22725">
    <property type="entry name" value="GFO_IDH_MocA_C3"/>
    <property type="match status" value="1"/>
</dbReference>
<dbReference type="OrthoDB" id="9795543at2"/>
<dbReference type="RefSeq" id="WP_071503706.1">
    <property type="nucleotide sequence ID" value="NZ_MORL01000006.1"/>
</dbReference>
<feature type="domain" description="GFO/IDH/MocA-like oxidoreductase" evidence="2">
    <location>
        <begin position="129"/>
        <end position="237"/>
    </location>
</feature>
<evidence type="ECO:0000313" key="3">
    <source>
        <dbReference type="EMBL" id="OIN58599.1"/>
    </source>
</evidence>
<dbReference type="AlphaFoldDB" id="A0A1S2VIM9"/>
<dbReference type="Gene3D" id="3.40.50.720">
    <property type="entry name" value="NAD(P)-binding Rossmann-like Domain"/>
    <property type="match status" value="1"/>
</dbReference>
<dbReference type="InterPro" id="IPR051450">
    <property type="entry name" value="Gfo/Idh/MocA_Oxidoreductases"/>
</dbReference>
<dbReference type="Pfam" id="PF01408">
    <property type="entry name" value="GFO_IDH_MocA"/>
    <property type="match status" value="1"/>
</dbReference>
<organism evidence="3 4">
    <name type="scientific">Arsenicibacter rosenii</name>
    <dbReference type="NCBI Taxonomy" id="1750698"/>
    <lineage>
        <taxon>Bacteria</taxon>
        <taxon>Pseudomonadati</taxon>
        <taxon>Bacteroidota</taxon>
        <taxon>Cytophagia</taxon>
        <taxon>Cytophagales</taxon>
        <taxon>Spirosomataceae</taxon>
        <taxon>Arsenicibacter</taxon>
    </lineage>
</organism>
<dbReference type="Gene3D" id="3.30.360.10">
    <property type="entry name" value="Dihydrodipicolinate Reductase, domain 2"/>
    <property type="match status" value="1"/>
</dbReference>
<keyword evidence="4" id="KW-1185">Reference proteome</keyword>
<sequence>MLQIGLVGYGYWGINLLRNFMSTPRCTVKTVCDPRPERQAIAQRNFPSVGVTADFSDLLNDPAIDAVILATPVFSHYPLAKQALLAGKHVLVEKPFTASVAHAEELIELAAQQNKVIMVDHTFLYTGSVQKIKSLCDTGEIGKLQYFDSTRINLGLFQSDVNVIWDLAPHDISILFHLYPERPVSLSATGKAHALNKIENIAYLTLHYGSDFIAHFTCSWISPLKVRRILIGGDKRMVLYDDVEPTEKVKMYSTSYEVNQSEQEKHKMLIDYRTGDIFIPKVAQKEALAEMAADFVASILDGKQPLVDGRKGLEVVRVLEAAEASIKQNGKEIFL</sequence>
<proteinExistence type="predicted"/>
<dbReference type="SUPFAM" id="SSF51735">
    <property type="entry name" value="NAD(P)-binding Rossmann-fold domains"/>
    <property type="match status" value="1"/>
</dbReference>
<feature type="domain" description="Gfo/Idh/MocA-like oxidoreductase N-terminal" evidence="1">
    <location>
        <begin position="3"/>
        <end position="121"/>
    </location>
</feature>
<dbReference type="InterPro" id="IPR055170">
    <property type="entry name" value="GFO_IDH_MocA-like_dom"/>
</dbReference>
<dbReference type="Proteomes" id="UP000181790">
    <property type="component" value="Unassembled WGS sequence"/>
</dbReference>
<dbReference type="EMBL" id="MORL01000006">
    <property type="protein sequence ID" value="OIN58599.1"/>
    <property type="molecule type" value="Genomic_DNA"/>
</dbReference>
<name>A0A1S2VIM9_9BACT</name>
<dbReference type="PANTHER" id="PTHR43377">
    <property type="entry name" value="BILIVERDIN REDUCTASE A"/>
    <property type="match status" value="1"/>
</dbReference>